<evidence type="ECO:0000313" key="2">
    <source>
        <dbReference type="Proteomes" id="UP000464378"/>
    </source>
</evidence>
<dbReference type="Proteomes" id="UP000464378">
    <property type="component" value="Chromosome"/>
</dbReference>
<keyword evidence="2" id="KW-1185">Reference proteome</keyword>
<evidence type="ECO:0000313" key="1">
    <source>
        <dbReference type="EMBL" id="VIP03776.1"/>
    </source>
</evidence>
<name>A0A6C2YQL8_9BACT</name>
<accession>A0A6C2YQL8</accession>
<dbReference type="KEGG" id="tim:GMBLW1_01840"/>
<organism evidence="1">
    <name type="scientific">Tuwongella immobilis</name>
    <dbReference type="NCBI Taxonomy" id="692036"/>
    <lineage>
        <taxon>Bacteria</taxon>
        <taxon>Pseudomonadati</taxon>
        <taxon>Planctomycetota</taxon>
        <taxon>Planctomycetia</taxon>
        <taxon>Gemmatales</taxon>
        <taxon>Gemmataceae</taxon>
        <taxon>Tuwongella</taxon>
    </lineage>
</organism>
<gene>
    <name evidence="1" type="ORF">GMBLW1_01840</name>
</gene>
<dbReference type="EMBL" id="LR586016">
    <property type="protein sequence ID" value="VIP03776.1"/>
    <property type="molecule type" value="Genomic_DNA"/>
</dbReference>
<sequence>MCNMRKLVPPLPEVTDALFVIHLSQGLADLENGTTPEINTIAVESVLTGEQTYFSVPLEIDRQGLNIRDHAGDFIPFERIILSNFWRFVAEHPNTMWLHWGMRRPEFGFPALVNRAQAIQTDPLPTEIPIGQRFDLMHWMKLNYGDNFLPHPYFHHAIRLNNLGGPGLLTPAEATEAWQQQRYGALVRSCGFKVGAIVRMFHLAQEGKFIYEPPSHSEAAIITPAVVPPLPEIPKWEGCRLEFRGQVIKQYTRQSAPNQWAILDAFQREGWPASIPIPQIFDSSATLNATIYNMNKYLRQNNSFQLSLTLDGAIRWETIEPNAKRS</sequence>
<dbReference type="AlphaFoldDB" id="A0A6C2YQL8"/>
<protein>
    <submittedName>
        <fullName evidence="1">Uncharacterized protein</fullName>
    </submittedName>
</protein>
<dbReference type="InParanoid" id="A0A6C2YQL8"/>
<dbReference type="EMBL" id="LR593887">
    <property type="protein sequence ID" value="VTS04920.1"/>
    <property type="molecule type" value="Genomic_DNA"/>
</dbReference>
<proteinExistence type="predicted"/>
<reference evidence="1" key="1">
    <citation type="submission" date="2019-04" db="EMBL/GenBank/DDBJ databases">
        <authorList>
            <consortium name="Science for Life Laboratories"/>
        </authorList>
    </citation>
    <scope>NUCLEOTIDE SEQUENCE</scope>
    <source>
        <strain evidence="1">MBLW1</strain>
    </source>
</reference>